<dbReference type="Proteomes" id="UP000085678">
    <property type="component" value="Unplaced"/>
</dbReference>
<dbReference type="Pfam" id="PF17517">
    <property type="entry name" value="IgGFc_binding"/>
    <property type="match status" value="1"/>
</dbReference>
<keyword evidence="2" id="KW-1185">Reference proteome</keyword>
<proteinExistence type="predicted"/>
<dbReference type="PANTHER" id="PTHR46534:SF1">
    <property type="entry name" value="IGGFC-BINDING PROTEIN N-TERMINAL DOMAIN-CONTAINING PROTEIN"/>
    <property type="match status" value="1"/>
</dbReference>
<organism evidence="2 3">
    <name type="scientific">Lingula anatina</name>
    <name type="common">Brachiopod</name>
    <name type="synonym">Lingula unguis</name>
    <dbReference type="NCBI Taxonomy" id="7574"/>
    <lineage>
        <taxon>Eukaryota</taxon>
        <taxon>Metazoa</taxon>
        <taxon>Spiralia</taxon>
        <taxon>Lophotrochozoa</taxon>
        <taxon>Brachiopoda</taxon>
        <taxon>Linguliformea</taxon>
        <taxon>Lingulata</taxon>
        <taxon>Lingulida</taxon>
        <taxon>Linguloidea</taxon>
        <taxon>Lingulidae</taxon>
        <taxon>Lingula</taxon>
    </lineage>
</organism>
<sequence>FDEEIDPSKFCICSGSDINSVCRRGRCECKPGFAPDHMGNCEKVLGMDCNHDLDCASYVYGSHCVLDEPFGTVCKCKPGWYERNFECSPCHCLCDGNGNCTNSGDDRAYVYCTCEPASRTAAASEGKRDNMGKRFVLSFFGNALLSSFTCTDDKKDVRLMLKMTSYSDTPADVRVSTPLHPDYPPVSVSVQKGKETTVSMPRALFKSNATGFATDSILVESSRDIAVFGLEEGPGFSGGYLALPVDVLGQEYVALCSIDSRHSDDYSQHSEIIIIAVENDTRVRITMPKVEGVFVLYNGSEFTRHRMLEIRLSKYETFHIHSKAFSLTQTFINSDRPIAVISGAREQYGSTKDIVLEMMPPMSAWGRMYTISPRHSEDSNNWTLVILSSRSEQSYVVAQGNNQPTLSETLERHVTYETYAQSLLTITALEHDPILVGVHTSCRHHFQDGTTTGGLDTAVATPFEQTPKNVTFVSAGSRLNGVSMISISYCLKTLMLDGGQVHWNSDLSIRTPMLQLNATTANVDRGTHYISNDQPQEGVLVSVYGYGDNVGHAFPAGALYTITHPCHPSITVAWGFS</sequence>
<dbReference type="RefSeq" id="XP_013400899.1">
    <property type="nucleotide sequence ID" value="XM_013545445.1"/>
</dbReference>
<feature type="domain" description="IgGFc-binding protein N-terminal" evidence="1">
    <location>
        <begin position="239"/>
        <end position="544"/>
    </location>
</feature>
<dbReference type="InterPro" id="IPR035234">
    <property type="entry name" value="IgGFc-bd_N"/>
</dbReference>
<protein>
    <submittedName>
        <fullName evidence="3">Uncharacterized protein LOC106166783</fullName>
    </submittedName>
</protein>
<dbReference type="GeneID" id="106166783"/>
<feature type="non-terminal residue" evidence="3">
    <location>
        <position position="1"/>
    </location>
</feature>
<evidence type="ECO:0000313" key="2">
    <source>
        <dbReference type="Proteomes" id="UP000085678"/>
    </source>
</evidence>
<dbReference type="InParanoid" id="A0A1S3ITN9"/>
<dbReference type="AlphaFoldDB" id="A0A1S3ITN9"/>
<dbReference type="KEGG" id="lak:106166783"/>
<reference evidence="3" key="1">
    <citation type="submission" date="2025-08" db="UniProtKB">
        <authorList>
            <consortium name="RefSeq"/>
        </authorList>
    </citation>
    <scope>IDENTIFICATION</scope>
    <source>
        <tissue evidence="3">Gonads</tissue>
    </source>
</reference>
<gene>
    <name evidence="3" type="primary">LOC106166783</name>
</gene>
<evidence type="ECO:0000259" key="1">
    <source>
        <dbReference type="Pfam" id="PF17517"/>
    </source>
</evidence>
<dbReference type="PANTHER" id="PTHR46534">
    <property type="entry name" value="IGGFC_BINDING DOMAIN-CONTAINING PROTEIN"/>
    <property type="match status" value="1"/>
</dbReference>
<dbReference type="OrthoDB" id="6162106at2759"/>
<accession>A0A1S3ITN9</accession>
<evidence type="ECO:0000313" key="3">
    <source>
        <dbReference type="RefSeq" id="XP_013400899.1"/>
    </source>
</evidence>
<dbReference type="STRING" id="7574.A0A1S3ITN9"/>
<name>A0A1S3ITN9_LINAN</name>